<dbReference type="AlphaFoldDB" id="A0A2P6U2E6"/>
<name>A0A2P6U2E6_CHLSO</name>
<dbReference type="GO" id="GO:0003950">
    <property type="term" value="F:NAD+ poly-ADP-ribosyltransferase activity"/>
    <property type="evidence" value="ECO:0007669"/>
    <property type="project" value="TreeGrafter"/>
</dbReference>
<proteinExistence type="predicted"/>
<dbReference type="GO" id="GO:0005634">
    <property type="term" value="C:nucleus"/>
    <property type="evidence" value="ECO:0007669"/>
    <property type="project" value="TreeGrafter"/>
</dbReference>
<dbReference type="STRING" id="3076.A0A2P6U2E6"/>
<evidence type="ECO:0000313" key="5">
    <source>
        <dbReference type="EMBL" id="PRW60479.1"/>
    </source>
</evidence>
<evidence type="ECO:0000256" key="1">
    <source>
        <dbReference type="ARBA" id="ARBA00022737"/>
    </source>
</evidence>
<dbReference type="Pfam" id="PF13637">
    <property type="entry name" value="Ank_4"/>
    <property type="match status" value="1"/>
</dbReference>
<dbReference type="Proteomes" id="UP000239899">
    <property type="component" value="Unassembled WGS sequence"/>
</dbReference>
<dbReference type="GO" id="GO:0005737">
    <property type="term" value="C:cytoplasm"/>
    <property type="evidence" value="ECO:0007669"/>
    <property type="project" value="TreeGrafter"/>
</dbReference>
<dbReference type="GO" id="GO:0090263">
    <property type="term" value="P:positive regulation of canonical Wnt signaling pathway"/>
    <property type="evidence" value="ECO:0007669"/>
    <property type="project" value="TreeGrafter"/>
</dbReference>
<dbReference type="GO" id="GO:1904355">
    <property type="term" value="P:positive regulation of telomere capping"/>
    <property type="evidence" value="ECO:0007669"/>
    <property type="project" value="TreeGrafter"/>
</dbReference>
<evidence type="ECO:0000256" key="3">
    <source>
        <dbReference type="PROSITE-ProRule" id="PRU00023"/>
    </source>
</evidence>
<protein>
    <submittedName>
        <fullName evidence="5">Ankyrin repeat domain-containing 50 isoform X2</fullName>
    </submittedName>
</protein>
<keyword evidence="6" id="KW-1185">Reference proteome</keyword>
<evidence type="ECO:0000256" key="2">
    <source>
        <dbReference type="ARBA" id="ARBA00023043"/>
    </source>
</evidence>
<comment type="caution">
    <text evidence="5">The sequence shown here is derived from an EMBL/GenBank/DDBJ whole genome shotgun (WGS) entry which is preliminary data.</text>
</comment>
<feature type="repeat" description="ANK" evidence="3">
    <location>
        <begin position="24"/>
        <end position="56"/>
    </location>
</feature>
<keyword evidence="1" id="KW-0677">Repeat</keyword>
<dbReference type="InterPro" id="IPR036770">
    <property type="entry name" value="Ankyrin_rpt-contain_sf"/>
</dbReference>
<dbReference type="SUPFAM" id="SSF48403">
    <property type="entry name" value="Ankyrin repeat"/>
    <property type="match status" value="1"/>
</dbReference>
<gene>
    <name evidence="5" type="ORF">C2E21_0770</name>
</gene>
<dbReference type="EMBL" id="LHPG02000002">
    <property type="protein sequence ID" value="PRW60479.1"/>
    <property type="molecule type" value="Genomic_DNA"/>
</dbReference>
<organism evidence="5 6">
    <name type="scientific">Chlorella sorokiniana</name>
    <name type="common">Freshwater green alga</name>
    <dbReference type="NCBI Taxonomy" id="3076"/>
    <lineage>
        <taxon>Eukaryota</taxon>
        <taxon>Viridiplantae</taxon>
        <taxon>Chlorophyta</taxon>
        <taxon>core chlorophytes</taxon>
        <taxon>Trebouxiophyceae</taxon>
        <taxon>Chlorellales</taxon>
        <taxon>Chlorellaceae</taxon>
        <taxon>Chlorella clade</taxon>
        <taxon>Chlorella</taxon>
    </lineage>
</organism>
<dbReference type="SMART" id="SM00248">
    <property type="entry name" value="ANK"/>
    <property type="match status" value="3"/>
</dbReference>
<dbReference type="Gene3D" id="1.25.40.20">
    <property type="entry name" value="Ankyrin repeat-containing domain"/>
    <property type="match status" value="1"/>
</dbReference>
<feature type="compositionally biased region" description="Acidic residues" evidence="4">
    <location>
        <begin position="176"/>
        <end position="194"/>
    </location>
</feature>
<dbReference type="GO" id="GO:0070198">
    <property type="term" value="P:protein localization to chromosome, telomeric region"/>
    <property type="evidence" value="ECO:0007669"/>
    <property type="project" value="TreeGrafter"/>
</dbReference>
<keyword evidence="2 3" id="KW-0040">ANK repeat</keyword>
<feature type="region of interest" description="Disordered" evidence="4">
    <location>
        <begin position="172"/>
        <end position="194"/>
    </location>
</feature>
<evidence type="ECO:0000256" key="4">
    <source>
        <dbReference type="SAM" id="MobiDB-lite"/>
    </source>
</evidence>
<dbReference type="PROSITE" id="PS50088">
    <property type="entry name" value="ANK_REPEAT"/>
    <property type="match status" value="2"/>
</dbReference>
<dbReference type="PROSITE" id="PS50297">
    <property type="entry name" value="ANK_REP_REGION"/>
    <property type="match status" value="2"/>
</dbReference>
<reference evidence="5 6" key="1">
    <citation type="journal article" date="2018" name="Plant J.">
        <title>Genome sequences of Chlorella sorokiniana UTEX 1602 and Micractinium conductrix SAG 241.80: implications to maltose excretion by a green alga.</title>
        <authorList>
            <person name="Arriola M.B."/>
            <person name="Velmurugan N."/>
            <person name="Zhang Y."/>
            <person name="Plunkett M.H."/>
            <person name="Hondzo H."/>
            <person name="Barney B.M."/>
        </authorList>
    </citation>
    <scope>NUCLEOTIDE SEQUENCE [LARGE SCALE GENOMIC DNA]</scope>
    <source>
        <strain evidence="6">UTEX 1602</strain>
    </source>
</reference>
<evidence type="ECO:0000313" key="6">
    <source>
        <dbReference type="Proteomes" id="UP000239899"/>
    </source>
</evidence>
<dbReference type="InterPro" id="IPR051637">
    <property type="entry name" value="Ank_repeat_dom-contain_49"/>
</dbReference>
<dbReference type="PANTHER" id="PTHR24180">
    <property type="entry name" value="CYCLIN-DEPENDENT KINASE INHIBITOR 2C-RELATED"/>
    <property type="match status" value="1"/>
</dbReference>
<accession>A0A2P6U2E6</accession>
<dbReference type="OrthoDB" id="3775140at2759"/>
<dbReference type="InterPro" id="IPR002110">
    <property type="entry name" value="Ankyrin_rpt"/>
</dbReference>
<dbReference type="PANTHER" id="PTHR24180:SF45">
    <property type="entry name" value="POLY [ADP-RIBOSE] POLYMERASE TANKYRASE"/>
    <property type="match status" value="1"/>
</dbReference>
<sequence length="194" mass="19567">MVAALVAGGADINAPVEADPCHLPAYTLLHWAAYSNAVDAIQVLAACGADLEVRDATVDNSSLGRWTEFVGGGQTPLMVAAANGHVEAVEALIAAGCNANAGTTDWGSWSPKGATALEFAVVGPGSGCQPGAQNPEGLPAVVNALLAAGAVDVEYALEAALHRHASEEMLAALEAAVDDDSEEDEDEESGSDSD</sequence>
<feature type="repeat" description="ANK" evidence="3">
    <location>
        <begin position="72"/>
        <end position="104"/>
    </location>
</feature>